<dbReference type="GO" id="GO:0003959">
    <property type="term" value="F:NADPH dehydrogenase activity"/>
    <property type="evidence" value="ECO:0007669"/>
    <property type="project" value="InterPro"/>
</dbReference>
<evidence type="ECO:0000256" key="5">
    <source>
        <dbReference type="ARBA" id="ARBA00023002"/>
    </source>
</evidence>
<dbReference type="Proteomes" id="UP001213681">
    <property type="component" value="Unassembled WGS sequence"/>
</dbReference>
<evidence type="ECO:0000259" key="6">
    <source>
        <dbReference type="Pfam" id="PF00724"/>
    </source>
</evidence>
<dbReference type="SUPFAM" id="SSF51395">
    <property type="entry name" value="FMN-linked oxidoreductases"/>
    <property type="match status" value="1"/>
</dbReference>
<evidence type="ECO:0000256" key="2">
    <source>
        <dbReference type="ARBA" id="ARBA00022630"/>
    </source>
</evidence>
<dbReference type="PANTHER" id="PTHR43303:SF4">
    <property type="entry name" value="NADPH DEHYDROGENASE C23G7.10C-RELATED"/>
    <property type="match status" value="1"/>
</dbReference>
<keyword evidence="5" id="KW-0560">Oxidoreductase</keyword>
<keyword evidence="3" id="KW-0288">FMN</keyword>
<sequence length="428" mass="46529">MAPSGIRDIENKPAPGISYFTPAQEIPAGTAINPQSNGCTPPKLFQPLKVRNLGFPNRIALSPLCQYSADDGHMTDWHLAHLGGIAQRGAGFLMVEATAVAPEGRITPQDHGLWKDSQIEPLKRVIEFVHSQGQLVGVQIAHAGRKASTLAPWLATADPATAKEGWPNEDIATEKVGGWPDNVAGPTNDPLSDRHVIPKEMTKQDIENFKVAWVAATKRAVKAGADFIEIHNAHGYLLSSFLSPAVNTRTDEYGGTFENRIRLSLEIARLTREAVPKDLPIFLRVSATDWLEESVPNQPSWRIEDTVKFAQVLAEVGDIDVLDVSSGGNHKAQHIHARPGFQAPFAVAVKKAVGDRLIVGTVGMISSAELANTLIEKDGLDFVMVGRGFLKNPGLVWSWAEELGVEIAMANQIRWGFTGRRVTKAHVN</sequence>
<keyword evidence="2" id="KW-0285">Flavoprotein</keyword>
<organism evidence="7 8">
    <name type="scientific">Penicillium daleae</name>
    <dbReference type="NCBI Taxonomy" id="63821"/>
    <lineage>
        <taxon>Eukaryota</taxon>
        <taxon>Fungi</taxon>
        <taxon>Dikarya</taxon>
        <taxon>Ascomycota</taxon>
        <taxon>Pezizomycotina</taxon>
        <taxon>Eurotiomycetes</taxon>
        <taxon>Eurotiomycetidae</taxon>
        <taxon>Eurotiales</taxon>
        <taxon>Aspergillaceae</taxon>
        <taxon>Penicillium</taxon>
    </lineage>
</organism>
<keyword evidence="4" id="KW-0521">NADP</keyword>
<evidence type="ECO:0000256" key="1">
    <source>
        <dbReference type="ARBA" id="ARBA00001917"/>
    </source>
</evidence>
<dbReference type="Gene3D" id="3.20.20.70">
    <property type="entry name" value="Aldolase class I"/>
    <property type="match status" value="1"/>
</dbReference>
<dbReference type="RefSeq" id="XP_056766049.1">
    <property type="nucleotide sequence ID" value="XM_056910345.1"/>
</dbReference>
<comment type="caution">
    <text evidence="7">The sequence shown here is derived from an EMBL/GenBank/DDBJ whole genome shotgun (WGS) entry which is preliminary data.</text>
</comment>
<dbReference type="PANTHER" id="PTHR43303">
    <property type="entry name" value="NADPH DEHYDROGENASE C23G7.10C-RELATED"/>
    <property type="match status" value="1"/>
</dbReference>
<dbReference type="GO" id="GO:0050661">
    <property type="term" value="F:NADP binding"/>
    <property type="evidence" value="ECO:0007669"/>
    <property type="project" value="InterPro"/>
</dbReference>
<protein>
    <recommendedName>
        <fullName evidence="6">NADH:flavin oxidoreductase/NADH oxidase N-terminal domain-containing protein</fullName>
    </recommendedName>
</protein>
<dbReference type="CDD" id="cd02932">
    <property type="entry name" value="OYE_YqiM_FMN"/>
    <property type="match status" value="1"/>
</dbReference>
<dbReference type="AlphaFoldDB" id="A0AAD6C5P2"/>
<reference evidence="7" key="1">
    <citation type="submission" date="2022-12" db="EMBL/GenBank/DDBJ databases">
        <authorList>
            <person name="Petersen C."/>
        </authorList>
    </citation>
    <scope>NUCLEOTIDE SEQUENCE</scope>
    <source>
        <strain evidence="7">IBT 16125</strain>
    </source>
</reference>
<dbReference type="Pfam" id="PF00724">
    <property type="entry name" value="Oxidored_FMN"/>
    <property type="match status" value="1"/>
</dbReference>
<evidence type="ECO:0000313" key="7">
    <source>
        <dbReference type="EMBL" id="KAJ5450514.1"/>
    </source>
</evidence>
<name>A0AAD6C5P2_9EURO</name>
<dbReference type="InterPro" id="IPR044152">
    <property type="entry name" value="YqjM-like"/>
</dbReference>
<dbReference type="GeneID" id="81600588"/>
<reference evidence="7" key="2">
    <citation type="journal article" date="2023" name="IMA Fungus">
        <title>Comparative genomic study of the Penicillium genus elucidates a diverse pangenome and 15 lateral gene transfer events.</title>
        <authorList>
            <person name="Petersen C."/>
            <person name="Sorensen T."/>
            <person name="Nielsen M.R."/>
            <person name="Sondergaard T.E."/>
            <person name="Sorensen J.L."/>
            <person name="Fitzpatrick D.A."/>
            <person name="Frisvad J.C."/>
            <person name="Nielsen K.L."/>
        </authorList>
    </citation>
    <scope>NUCLEOTIDE SEQUENCE</scope>
    <source>
        <strain evidence="7">IBT 16125</strain>
    </source>
</reference>
<evidence type="ECO:0000256" key="3">
    <source>
        <dbReference type="ARBA" id="ARBA00022643"/>
    </source>
</evidence>
<keyword evidence="8" id="KW-1185">Reference proteome</keyword>
<gene>
    <name evidence="7" type="ORF">N7458_006963</name>
</gene>
<evidence type="ECO:0000256" key="4">
    <source>
        <dbReference type="ARBA" id="ARBA00022857"/>
    </source>
</evidence>
<dbReference type="EMBL" id="JAPVEA010000006">
    <property type="protein sequence ID" value="KAJ5450514.1"/>
    <property type="molecule type" value="Genomic_DNA"/>
</dbReference>
<accession>A0AAD6C5P2</accession>
<proteinExistence type="predicted"/>
<dbReference type="InterPro" id="IPR001155">
    <property type="entry name" value="OxRdtase_FMN_N"/>
</dbReference>
<dbReference type="GO" id="GO:0010181">
    <property type="term" value="F:FMN binding"/>
    <property type="evidence" value="ECO:0007669"/>
    <property type="project" value="InterPro"/>
</dbReference>
<comment type="cofactor">
    <cofactor evidence="1">
        <name>FMN</name>
        <dbReference type="ChEBI" id="CHEBI:58210"/>
    </cofactor>
</comment>
<dbReference type="InterPro" id="IPR013785">
    <property type="entry name" value="Aldolase_TIM"/>
</dbReference>
<evidence type="ECO:0000313" key="8">
    <source>
        <dbReference type="Proteomes" id="UP001213681"/>
    </source>
</evidence>
<feature type="domain" description="NADH:flavin oxidoreductase/NADH oxidase N-terminal" evidence="6">
    <location>
        <begin position="43"/>
        <end position="397"/>
    </location>
</feature>